<protein>
    <submittedName>
        <fullName evidence="1">Uncharacterized protein</fullName>
    </submittedName>
</protein>
<sequence>MCCELLFDIVDVGLDRWKSRKLCGLKLQLTIDLCDCCREFGELLAQSINWRFCFAHRIVVGI</sequence>
<evidence type="ECO:0000313" key="1">
    <source>
        <dbReference type="EMBL" id="JAE36915.1"/>
    </source>
</evidence>
<organism evidence="1">
    <name type="scientific">Arundo donax</name>
    <name type="common">Giant reed</name>
    <name type="synonym">Donax arundinaceus</name>
    <dbReference type="NCBI Taxonomy" id="35708"/>
    <lineage>
        <taxon>Eukaryota</taxon>
        <taxon>Viridiplantae</taxon>
        <taxon>Streptophyta</taxon>
        <taxon>Embryophyta</taxon>
        <taxon>Tracheophyta</taxon>
        <taxon>Spermatophyta</taxon>
        <taxon>Magnoliopsida</taxon>
        <taxon>Liliopsida</taxon>
        <taxon>Poales</taxon>
        <taxon>Poaceae</taxon>
        <taxon>PACMAD clade</taxon>
        <taxon>Arundinoideae</taxon>
        <taxon>Arundineae</taxon>
        <taxon>Arundo</taxon>
    </lineage>
</organism>
<dbReference type="AlphaFoldDB" id="A0A0A9HIA3"/>
<reference evidence="1" key="1">
    <citation type="submission" date="2014-09" db="EMBL/GenBank/DDBJ databases">
        <authorList>
            <person name="Magalhaes I.L.F."/>
            <person name="Oliveira U."/>
            <person name="Santos F.R."/>
            <person name="Vidigal T.H.D.A."/>
            <person name="Brescovit A.D."/>
            <person name="Santos A.J."/>
        </authorList>
    </citation>
    <scope>NUCLEOTIDE SEQUENCE</scope>
    <source>
        <tissue evidence="1">Shoot tissue taken approximately 20 cm above the soil surface</tissue>
    </source>
</reference>
<reference evidence="1" key="2">
    <citation type="journal article" date="2015" name="Data Brief">
        <title>Shoot transcriptome of the giant reed, Arundo donax.</title>
        <authorList>
            <person name="Barrero R.A."/>
            <person name="Guerrero F.D."/>
            <person name="Moolhuijzen P."/>
            <person name="Goolsby J.A."/>
            <person name="Tidwell J."/>
            <person name="Bellgard S.E."/>
            <person name="Bellgard M.I."/>
        </authorList>
    </citation>
    <scope>NUCLEOTIDE SEQUENCE</scope>
    <source>
        <tissue evidence="1">Shoot tissue taken approximately 20 cm above the soil surface</tissue>
    </source>
</reference>
<name>A0A0A9HIA3_ARUDO</name>
<dbReference type="EMBL" id="GBRH01160981">
    <property type="protein sequence ID" value="JAE36915.1"/>
    <property type="molecule type" value="Transcribed_RNA"/>
</dbReference>
<proteinExistence type="predicted"/>
<accession>A0A0A9HIA3</accession>